<reference evidence="2 3" key="1">
    <citation type="submission" date="2024-01" db="EMBL/GenBank/DDBJ databases">
        <title>Genome assemblies of Stephania.</title>
        <authorList>
            <person name="Yang L."/>
        </authorList>
    </citation>
    <scope>NUCLEOTIDE SEQUENCE [LARGE SCALE GENOMIC DNA]</scope>
    <source>
        <strain evidence="2">YNDBR</strain>
        <tissue evidence="2">Leaf</tissue>
    </source>
</reference>
<accession>A0AAP0JXT7</accession>
<evidence type="ECO:0000256" key="1">
    <source>
        <dbReference type="SAM" id="Phobius"/>
    </source>
</evidence>
<organism evidence="2 3">
    <name type="scientific">Stephania yunnanensis</name>
    <dbReference type="NCBI Taxonomy" id="152371"/>
    <lineage>
        <taxon>Eukaryota</taxon>
        <taxon>Viridiplantae</taxon>
        <taxon>Streptophyta</taxon>
        <taxon>Embryophyta</taxon>
        <taxon>Tracheophyta</taxon>
        <taxon>Spermatophyta</taxon>
        <taxon>Magnoliopsida</taxon>
        <taxon>Ranunculales</taxon>
        <taxon>Menispermaceae</taxon>
        <taxon>Menispermoideae</taxon>
        <taxon>Cissampelideae</taxon>
        <taxon>Stephania</taxon>
    </lineage>
</organism>
<keyword evidence="1" id="KW-0472">Membrane</keyword>
<gene>
    <name evidence="2" type="ORF">Syun_011451</name>
</gene>
<dbReference type="Proteomes" id="UP001420932">
    <property type="component" value="Unassembled WGS sequence"/>
</dbReference>
<keyword evidence="3" id="KW-1185">Reference proteome</keyword>
<keyword evidence="1" id="KW-1133">Transmembrane helix</keyword>
<sequence>MATGHELPLLSFLIVLDVFHAHNTSAQVVVLLLIIINIFIVIHHRREAPE</sequence>
<evidence type="ECO:0000313" key="2">
    <source>
        <dbReference type="EMBL" id="KAK9142051.1"/>
    </source>
</evidence>
<protein>
    <submittedName>
        <fullName evidence="2">Uncharacterized protein</fullName>
    </submittedName>
</protein>
<proteinExistence type="predicted"/>
<dbReference type="AlphaFoldDB" id="A0AAP0JXT7"/>
<keyword evidence="1" id="KW-0812">Transmembrane</keyword>
<evidence type="ECO:0000313" key="3">
    <source>
        <dbReference type="Proteomes" id="UP001420932"/>
    </source>
</evidence>
<dbReference type="EMBL" id="JBBNAF010000005">
    <property type="protein sequence ID" value="KAK9142051.1"/>
    <property type="molecule type" value="Genomic_DNA"/>
</dbReference>
<comment type="caution">
    <text evidence="2">The sequence shown here is derived from an EMBL/GenBank/DDBJ whole genome shotgun (WGS) entry which is preliminary data.</text>
</comment>
<feature type="transmembrane region" description="Helical" evidence="1">
    <location>
        <begin position="20"/>
        <end position="42"/>
    </location>
</feature>
<name>A0AAP0JXT7_9MAGN</name>